<dbReference type="EMBL" id="CAEZWI010000001">
    <property type="protein sequence ID" value="CAB4642586.1"/>
    <property type="molecule type" value="Genomic_DNA"/>
</dbReference>
<dbReference type="PANTHER" id="PTHR30483:SF6">
    <property type="entry name" value="PERIPLASMIC BINDING PROTEIN OF ABC TRANSPORTER FOR NATURAL AMINO ACIDS"/>
    <property type="match status" value="1"/>
</dbReference>
<feature type="domain" description="Leucine-binding protein" evidence="2">
    <location>
        <begin position="49"/>
        <end position="389"/>
    </location>
</feature>
<accession>A0A6J6JYJ0</accession>
<dbReference type="SUPFAM" id="SSF53822">
    <property type="entry name" value="Periplasmic binding protein-like I"/>
    <property type="match status" value="1"/>
</dbReference>
<evidence type="ECO:0000313" key="4">
    <source>
        <dbReference type="EMBL" id="CAB4642586.1"/>
    </source>
</evidence>
<dbReference type="PANTHER" id="PTHR30483">
    <property type="entry name" value="LEUCINE-SPECIFIC-BINDING PROTEIN"/>
    <property type="match status" value="1"/>
</dbReference>
<gene>
    <name evidence="3" type="ORF">UFOPK2171_00148</name>
    <name evidence="4" type="ORF">UFOPK2237_00011</name>
</gene>
<dbReference type="PROSITE" id="PS51257">
    <property type="entry name" value="PROKAR_LIPOPROTEIN"/>
    <property type="match status" value="1"/>
</dbReference>
<proteinExistence type="predicted"/>
<keyword evidence="1" id="KW-0732">Signal</keyword>
<dbReference type="InterPro" id="IPR028081">
    <property type="entry name" value="Leu-bd"/>
</dbReference>
<dbReference type="InterPro" id="IPR051010">
    <property type="entry name" value="BCAA_transport"/>
</dbReference>
<dbReference type="AlphaFoldDB" id="A0A6J6JYJ0"/>
<dbReference type="Pfam" id="PF13458">
    <property type="entry name" value="Peripla_BP_6"/>
    <property type="match status" value="1"/>
</dbReference>
<dbReference type="Gene3D" id="3.40.50.2300">
    <property type="match status" value="2"/>
</dbReference>
<name>A0A6J6JYJ0_9ZZZZ</name>
<reference evidence="3" key="1">
    <citation type="submission" date="2020-05" db="EMBL/GenBank/DDBJ databases">
        <authorList>
            <person name="Chiriac C."/>
            <person name="Salcher M."/>
            <person name="Ghai R."/>
            <person name="Kavagutti S V."/>
        </authorList>
    </citation>
    <scope>NUCLEOTIDE SEQUENCE</scope>
</reference>
<organism evidence="3">
    <name type="scientific">freshwater metagenome</name>
    <dbReference type="NCBI Taxonomy" id="449393"/>
    <lineage>
        <taxon>unclassified sequences</taxon>
        <taxon>metagenomes</taxon>
        <taxon>ecological metagenomes</taxon>
    </lineage>
</organism>
<dbReference type="InterPro" id="IPR028082">
    <property type="entry name" value="Peripla_BP_I"/>
</dbReference>
<dbReference type="CDD" id="cd06347">
    <property type="entry name" value="PBP1_ABC_LivK_ligand_binding-like"/>
    <property type="match status" value="1"/>
</dbReference>
<sequence>MQRKSGPSKVTKMAVSLSAIMLLSACASGDGEATASGEATAPAAGAACTVKVGVAGSQTGGLAYIDVPNLEGFELWAEQVNAAGGVDGKFTIETVVKDTRSDAAQSATVAAELVAEEISILITPGDADPSIAAGQLAQDAGIAAVSWFGSSPILPLAVGDHMFSNAFGDNTQAKVLADHATEMGYKNAYTLGSPDSAYTNLLPGYFKEAFEANGGKVVGEGTFSMGQASFSVIVDEIKALSPAPDVIMTPAYEPDFPTFIKALRGAGITAAVLGTDGIDSPTTLALADIAEGVTYTTAGVLKNEGAMSTFFTDYNGKYGKDPETIYAVTGYELGLTLDAVVKQAQSCDADAIWQAWSNLEGAQGITGAISYKGGDRMAIREVALVEIKNSERSLVGTFSPDPATVPKAQL</sequence>
<protein>
    <submittedName>
        <fullName evidence="3">Unannotated protein</fullName>
    </submittedName>
</protein>
<evidence type="ECO:0000313" key="3">
    <source>
        <dbReference type="EMBL" id="CAB4642122.1"/>
    </source>
</evidence>
<evidence type="ECO:0000259" key="2">
    <source>
        <dbReference type="Pfam" id="PF13458"/>
    </source>
</evidence>
<evidence type="ECO:0000256" key="1">
    <source>
        <dbReference type="ARBA" id="ARBA00022729"/>
    </source>
</evidence>
<dbReference type="EMBL" id="CAEZWD010000008">
    <property type="protein sequence ID" value="CAB4642122.1"/>
    <property type="molecule type" value="Genomic_DNA"/>
</dbReference>